<gene>
    <name evidence="2" type="ORF">DF947_18185</name>
</gene>
<evidence type="ECO:0000313" key="3">
    <source>
        <dbReference type="Proteomes" id="UP000245391"/>
    </source>
</evidence>
<organism evidence="2 3">
    <name type="scientific">Pedobacter paludis</name>
    <dbReference type="NCBI Taxonomy" id="2203212"/>
    <lineage>
        <taxon>Bacteria</taxon>
        <taxon>Pseudomonadati</taxon>
        <taxon>Bacteroidota</taxon>
        <taxon>Sphingobacteriia</taxon>
        <taxon>Sphingobacteriales</taxon>
        <taxon>Sphingobacteriaceae</taxon>
        <taxon>Pedobacter</taxon>
    </lineage>
</organism>
<dbReference type="AlphaFoldDB" id="A0A317EWY8"/>
<dbReference type="EMBL" id="QGNY01000007">
    <property type="protein sequence ID" value="PWS30357.1"/>
    <property type="molecule type" value="Genomic_DNA"/>
</dbReference>
<feature type="domain" description="DinB-like" evidence="1">
    <location>
        <begin position="8"/>
        <end position="157"/>
    </location>
</feature>
<protein>
    <submittedName>
        <fullName evidence="2">DinB family protein</fullName>
    </submittedName>
</protein>
<dbReference type="SUPFAM" id="SSF109854">
    <property type="entry name" value="DinB/YfiT-like putative metalloenzymes"/>
    <property type="match status" value="1"/>
</dbReference>
<evidence type="ECO:0000259" key="1">
    <source>
        <dbReference type="Pfam" id="PF12867"/>
    </source>
</evidence>
<dbReference type="Pfam" id="PF12867">
    <property type="entry name" value="DinB_2"/>
    <property type="match status" value="1"/>
</dbReference>
<reference evidence="3" key="1">
    <citation type="submission" date="2018-05" db="EMBL/GenBank/DDBJ databases">
        <title>Pedobacter paludis sp. nov., isolated from wetland soil.</title>
        <authorList>
            <person name="Zhang Y."/>
        </authorList>
    </citation>
    <scope>NUCLEOTIDE SEQUENCE [LARGE SCALE GENOMIC DNA]</scope>
    <source>
        <strain evidence="3">R-8</strain>
    </source>
</reference>
<proteinExistence type="predicted"/>
<dbReference type="InterPro" id="IPR034660">
    <property type="entry name" value="DinB/YfiT-like"/>
</dbReference>
<dbReference type="InterPro" id="IPR024775">
    <property type="entry name" value="DinB-like"/>
</dbReference>
<sequence>MEKLIKELEETFSTFQSELNSVRKDKINAVPFEGSWTAGQLAQHIILATSGFGEVLNGPTGETSRPADEMVAKIKADFLNLDIKMDAPDFICPEKKEYHKEELLESLTSIKNDIASSAKDLDLTKTCLAFKLPVYGYLTRLEAINFVIAHTQRHVWQFKNINSKLELA</sequence>
<evidence type="ECO:0000313" key="2">
    <source>
        <dbReference type="EMBL" id="PWS30357.1"/>
    </source>
</evidence>
<dbReference type="OrthoDB" id="679284at2"/>
<accession>A0A317EWY8</accession>
<keyword evidence="3" id="KW-1185">Reference proteome</keyword>
<comment type="caution">
    <text evidence="2">The sequence shown here is derived from an EMBL/GenBank/DDBJ whole genome shotgun (WGS) entry which is preliminary data.</text>
</comment>
<dbReference type="RefSeq" id="WP_109931573.1">
    <property type="nucleotide sequence ID" value="NZ_QGNY01000007.1"/>
</dbReference>
<name>A0A317EWY8_9SPHI</name>
<dbReference type="Proteomes" id="UP000245391">
    <property type="component" value="Unassembled WGS sequence"/>
</dbReference>
<dbReference type="Gene3D" id="1.20.120.450">
    <property type="entry name" value="dinb family like domain"/>
    <property type="match status" value="1"/>
</dbReference>